<sequence>MSEHTPYWKGVIRGYSTNGRDPWQVSVEMPEGPGIYDGTGPTVEFERGQVVHVLTDTGLAEVERAAAEKALNQAAENLRVNFSRGAAIAMHHECHKKQCRCGNPGNDEIVREVFEAAREAIRNQALTYRRNEGGAR</sequence>
<reference evidence="1 2" key="1">
    <citation type="journal article" date="2015" name="Stand. Genomic Sci.">
        <title>Genomic Encyclopedia of Bacterial and Archaeal Type Strains, Phase III: the genomes of soil and plant-associated and newly described type strains.</title>
        <authorList>
            <person name="Whitman W.B."/>
            <person name="Woyke T."/>
            <person name="Klenk H.P."/>
            <person name="Zhou Y."/>
            <person name="Lilburn T.G."/>
            <person name="Beck B.J."/>
            <person name="De Vos P."/>
            <person name="Vandamme P."/>
            <person name="Eisen J.A."/>
            <person name="Garrity G."/>
            <person name="Hugenholtz P."/>
            <person name="Kyrpides N.C."/>
        </authorList>
    </citation>
    <scope>NUCLEOTIDE SEQUENCE [LARGE SCALE GENOMIC DNA]</scope>
    <source>
        <strain evidence="1 2">RF6</strain>
    </source>
</reference>
<dbReference type="Proteomes" id="UP000291832">
    <property type="component" value="Unassembled WGS sequence"/>
</dbReference>
<protein>
    <submittedName>
        <fullName evidence="1">Uncharacterized protein</fullName>
    </submittedName>
</protein>
<organism evidence="1 2">
    <name type="scientific">Leucobacter luti</name>
    <dbReference type="NCBI Taxonomy" id="340320"/>
    <lineage>
        <taxon>Bacteria</taxon>
        <taxon>Bacillati</taxon>
        <taxon>Actinomycetota</taxon>
        <taxon>Actinomycetes</taxon>
        <taxon>Micrococcales</taxon>
        <taxon>Microbacteriaceae</taxon>
        <taxon>Leucobacter</taxon>
    </lineage>
</organism>
<comment type="caution">
    <text evidence="1">The sequence shown here is derived from an EMBL/GenBank/DDBJ whole genome shotgun (WGS) entry which is preliminary data.</text>
</comment>
<dbReference type="EMBL" id="SHKI01000003">
    <property type="protein sequence ID" value="RZT66760.1"/>
    <property type="molecule type" value="Genomic_DNA"/>
</dbReference>
<evidence type="ECO:0000313" key="2">
    <source>
        <dbReference type="Proteomes" id="UP000291832"/>
    </source>
</evidence>
<dbReference type="RefSeq" id="WP_130453109.1">
    <property type="nucleotide sequence ID" value="NZ_QYAG01000001.1"/>
</dbReference>
<proteinExistence type="predicted"/>
<gene>
    <name evidence="1" type="ORF">EV139_0887</name>
</gene>
<accession>A0A4Q7U248</accession>
<name>A0A4Q7U248_9MICO</name>
<dbReference type="AlphaFoldDB" id="A0A4Q7U248"/>
<keyword evidence="2" id="KW-1185">Reference proteome</keyword>
<evidence type="ECO:0000313" key="1">
    <source>
        <dbReference type="EMBL" id="RZT66760.1"/>
    </source>
</evidence>